<organism evidence="8">
    <name type="scientific">Gongylonema pulchrum</name>
    <dbReference type="NCBI Taxonomy" id="637853"/>
    <lineage>
        <taxon>Eukaryota</taxon>
        <taxon>Metazoa</taxon>
        <taxon>Ecdysozoa</taxon>
        <taxon>Nematoda</taxon>
        <taxon>Chromadorea</taxon>
        <taxon>Rhabditida</taxon>
        <taxon>Spirurina</taxon>
        <taxon>Spiruromorpha</taxon>
        <taxon>Spiruroidea</taxon>
        <taxon>Gongylonematidae</taxon>
        <taxon>Gongylonema</taxon>
    </lineage>
</organism>
<gene>
    <name evidence="6" type="ORF">GPUH_LOCUS3340</name>
</gene>
<feature type="transmembrane region" description="Helical" evidence="4">
    <location>
        <begin position="149"/>
        <end position="175"/>
    </location>
</feature>
<dbReference type="PROSITE" id="PS50929">
    <property type="entry name" value="ABC_TM1F"/>
    <property type="match status" value="1"/>
</dbReference>
<evidence type="ECO:0000313" key="7">
    <source>
        <dbReference type="Proteomes" id="UP000271098"/>
    </source>
</evidence>
<dbReference type="Gene3D" id="3.40.50.300">
    <property type="entry name" value="P-loop containing nucleotide triphosphate hydrolases"/>
    <property type="match status" value="1"/>
</dbReference>
<dbReference type="EMBL" id="UYRT01005652">
    <property type="protein sequence ID" value="VDK39126.1"/>
    <property type="molecule type" value="Genomic_DNA"/>
</dbReference>
<protein>
    <submittedName>
        <fullName evidence="8">ABC transmembrane type-1 domain-containing protein</fullName>
    </submittedName>
</protein>
<keyword evidence="7" id="KW-1185">Reference proteome</keyword>
<dbReference type="Pfam" id="PF00664">
    <property type="entry name" value="ABC_membrane"/>
    <property type="match status" value="1"/>
</dbReference>
<reference evidence="8" key="1">
    <citation type="submission" date="2016-06" db="UniProtKB">
        <authorList>
            <consortium name="WormBaseParasite"/>
        </authorList>
    </citation>
    <scope>IDENTIFICATION</scope>
</reference>
<feature type="domain" description="ABC transmembrane type-1" evidence="5">
    <location>
        <begin position="151"/>
        <end position="221"/>
    </location>
</feature>
<name>A0A183D3P8_9BILA</name>
<evidence type="ECO:0000259" key="5">
    <source>
        <dbReference type="PROSITE" id="PS50929"/>
    </source>
</evidence>
<proteinExistence type="predicted"/>
<dbReference type="InterPro" id="IPR011527">
    <property type="entry name" value="ABC1_TM_dom"/>
</dbReference>
<dbReference type="Proteomes" id="UP000271098">
    <property type="component" value="Unassembled WGS sequence"/>
</dbReference>
<keyword evidence="1 4" id="KW-0812">Transmembrane</keyword>
<evidence type="ECO:0000256" key="1">
    <source>
        <dbReference type="ARBA" id="ARBA00022692"/>
    </source>
</evidence>
<dbReference type="OrthoDB" id="5872567at2759"/>
<evidence type="ECO:0000256" key="3">
    <source>
        <dbReference type="ARBA" id="ARBA00023136"/>
    </source>
</evidence>
<evidence type="ECO:0000313" key="6">
    <source>
        <dbReference type="EMBL" id="VDK39126.1"/>
    </source>
</evidence>
<dbReference type="WBParaSite" id="GPUH_0000334501-mRNA-1">
    <property type="protein sequence ID" value="GPUH_0000334501-mRNA-1"/>
    <property type="gene ID" value="GPUH_0000334501"/>
</dbReference>
<reference evidence="6 7" key="2">
    <citation type="submission" date="2018-11" db="EMBL/GenBank/DDBJ databases">
        <authorList>
            <consortium name="Pathogen Informatics"/>
        </authorList>
    </citation>
    <scope>NUCLEOTIDE SEQUENCE [LARGE SCALE GENOMIC DNA]</scope>
</reference>
<accession>A0A183D3P8</accession>
<dbReference type="GO" id="GO:0005524">
    <property type="term" value="F:ATP binding"/>
    <property type="evidence" value="ECO:0007669"/>
    <property type="project" value="InterPro"/>
</dbReference>
<sequence>CNKENGIYAALVKAQQFQEEHENAKRKTSPAEELPPLVFRRSSVEHRNSSTYSVPSSVARASIISSVFVPRESIVEEEKAAAELTEKKKGPTGLWQLYANCQGNYTKLVAATLISIVRGLELPAHVALSNLTFKAYSNTNSDVMMRGMLVIFITYTLLGIACLIVIFAATFAFGWTAECVVDSLRLRALRNVLYQDAAYFDVPARSPALTVTRISVDAPNIKAVKYFFVEKQ</sequence>
<dbReference type="SUPFAM" id="SSF90123">
    <property type="entry name" value="ABC transporter transmembrane region"/>
    <property type="match status" value="1"/>
</dbReference>
<keyword evidence="3 4" id="KW-0472">Membrane</keyword>
<dbReference type="GO" id="GO:0140359">
    <property type="term" value="F:ABC-type transporter activity"/>
    <property type="evidence" value="ECO:0007669"/>
    <property type="project" value="InterPro"/>
</dbReference>
<dbReference type="InterPro" id="IPR027417">
    <property type="entry name" value="P-loop_NTPase"/>
</dbReference>
<evidence type="ECO:0000256" key="2">
    <source>
        <dbReference type="ARBA" id="ARBA00022989"/>
    </source>
</evidence>
<dbReference type="InterPro" id="IPR036640">
    <property type="entry name" value="ABC1_TM_sf"/>
</dbReference>
<dbReference type="Gene3D" id="1.20.1560.10">
    <property type="entry name" value="ABC transporter type 1, transmembrane domain"/>
    <property type="match status" value="1"/>
</dbReference>
<dbReference type="AlphaFoldDB" id="A0A183D3P8"/>
<dbReference type="GO" id="GO:0016020">
    <property type="term" value="C:membrane"/>
    <property type="evidence" value="ECO:0007669"/>
    <property type="project" value="InterPro"/>
</dbReference>
<evidence type="ECO:0000313" key="8">
    <source>
        <dbReference type="WBParaSite" id="GPUH_0000334501-mRNA-1"/>
    </source>
</evidence>
<keyword evidence="2 4" id="KW-1133">Transmembrane helix</keyword>
<evidence type="ECO:0000256" key="4">
    <source>
        <dbReference type="SAM" id="Phobius"/>
    </source>
</evidence>